<keyword evidence="9" id="KW-0256">Endoplasmic reticulum</keyword>
<dbReference type="GO" id="GO:0005789">
    <property type="term" value="C:endoplasmic reticulum membrane"/>
    <property type="evidence" value="ECO:0007669"/>
    <property type="project" value="UniProtKB-SubCell"/>
</dbReference>
<organism evidence="10 11">
    <name type="scientific">Rhizopus azygosporus</name>
    <name type="common">Rhizopus microsporus var. azygosporus</name>
    <dbReference type="NCBI Taxonomy" id="86630"/>
    <lineage>
        <taxon>Eukaryota</taxon>
        <taxon>Fungi</taxon>
        <taxon>Fungi incertae sedis</taxon>
        <taxon>Mucoromycota</taxon>
        <taxon>Mucoromycotina</taxon>
        <taxon>Mucoromycetes</taxon>
        <taxon>Mucorales</taxon>
        <taxon>Mucorineae</taxon>
        <taxon>Rhizopodaceae</taxon>
        <taxon>Rhizopus</taxon>
    </lineage>
</organism>
<gene>
    <name evidence="10" type="primary">VRG4_1</name>
    <name evidence="10" type="ORF">CU097_005215</name>
</gene>
<feature type="transmembrane region" description="Helical" evidence="9">
    <location>
        <begin position="75"/>
        <end position="94"/>
    </location>
</feature>
<evidence type="ECO:0000256" key="5">
    <source>
        <dbReference type="ARBA" id="ARBA00022989"/>
    </source>
</evidence>
<dbReference type="GO" id="GO:0055085">
    <property type="term" value="P:transmembrane transport"/>
    <property type="evidence" value="ECO:0007669"/>
    <property type="project" value="InterPro"/>
</dbReference>
<dbReference type="OrthoDB" id="417037at2759"/>
<evidence type="ECO:0000256" key="1">
    <source>
        <dbReference type="ARBA" id="ARBA00004439"/>
    </source>
</evidence>
<evidence type="ECO:0000256" key="9">
    <source>
        <dbReference type="RuleBase" id="RU367097"/>
    </source>
</evidence>
<feature type="transmembrane region" description="Helical" evidence="9">
    <location>
        <begin position="140"/>
        <end position="158"/>
    </location>
</feature>
<keyword evidence="6 9" id="KW-0333">Golgi apparatus</keyword>
<accession>A0A367IY66</accession>
<feature type="transmembrane region" description="Helical" evidence="9">
    <location>
        <begin position="114"/>
        <end position="134"/>
    </location>
</feature>
<dbReference type="SUPFAM" id="SSF103481">
    <property type="entry name" value="Multidrug resistance efflux transporter EmrE"/>
    <property type="match status" value="1"/>
</dbReference>
<dbReference type="STRING" id="86630.A0A367IY66"/>
<feature type="transmembrane region" description="Helical" evidence="9">
    <location>
        <begin position="276"/>
        <end position="298"/>
    </location>
</feature>
<comment type="similarity">
    <text evidence="9">Belongs to the TPT transporter family. SLC35D subfamily.</text>
</comment>
<evidence type="ECO:0000313" key="11">
    <source>
        <dbReference type="Proteomes" id="UP000252139"/>
    </source>
</evidence>
<evidence type="ECO:0000256" key="8">
    <source>
        <dbReference type="ARBA" id="ARBA00023329"/>
    </source>
</evidence>
<dbReference type="EMBL" id="PJQL01002950">
    <property type="protein sequence ID" value="RCH82630.1"/>
    <property type="molecule type" value="Genomic_DNA"/>
</dbReference>
<feature type="transmembrane region" description="Helical" evidence="9">
    <location>
        <begin position="238"/>
        <end position="256"/>
    </location>
</feature>
<dbReference type="InterPro" id="IPR037185">
    <property type="entry name" value="EmrE-like"/>
</dbReference>
<feature type="transmembrane region" description="Helical" evidence="9">
    <location>
        <begin position="47"/>
        <end position="69"/>
    </location>
</feature>
<evidence type="ECO:0000256" key="2">
    <source>
        <dbReference type="ARBA" id="ARBA00022448"/>
    </source>
</evidence>
<name>A0A367IY66_RHIAZ</name>
<comment type="subcellular location">
    <subcellularLocation>
        <location evidence="1 9">Cytoplasmic vesicle membrane</location>
        <topology evidence="1 9">Multi-pass membrane protein</topology>
    </subcellularLocation>
    <subcellularLocation>
        <location evidence="9">Golgi apparatus membrane</location>
        <topology evidence="9">Multi-pass membrane protein</topology>
    </subcellularLocation>
    <subcellularLocation>
        <location evidence="9">Endoplasmic reticulum membrane</location>
        <topology evidence="9">Multi-pass membrane protein</topology>
    </subcellularLocation>
</comment>
<dbReference type="InterPro" id="IPR050186">
    <property type="entry name" value="TPT_transporter"/>
</dbReference>
<evidence type="ECO:0000256" key="6">
    <source>
        <dbReference type="ARBA" id="ARBA00023034"/>
    </source>
</evidence>
<keyword evidence="8 9" id="KW-0968">Cytoplasmic vesicle</keyword>
<keyword evidence="7 9" id="KW-0472">Membrane</keyword>
<keyword evidence="4 9" id="KW-0812">Transmembrane</keyword>
<keyword evidence="5 9" id="KW-1133">Transmembrane helix</keyword>
<dbReference type="InterPro" id="IPR013657">
    <property type="entry name" value="SCL35B1-4/HUT1"/>
</dbReference>
<dbReference type="GO" id="GO:0030659">
    <property type="term" value="C:cytoplasmic vesicle membrane"/>
    <property type="evidence" value="ECO:0007669"/>
    <property type="project" value="UniProtKB-SubCell"/>
</dbReference>
<reference evidence="10 11" key="1">
    <citation type="journal article" date="2018" name="G3 (Bethesda)">
        <title>Phylogenetic and Phylogenomic Definition of Rhizopus Species.</title>
        <authorList>
            <person name="Gryganskyi A.P."/>
            <person name="Golan J."/>
            <person name="Dolatabadi S."/>
            <person name="Mondo S."/>
            <person name="Robb S."/>
            <person name="Idnurm A."/>
            <person name="Muszewska A."/>
            <person name="Steczkiewicz K."/>
            <person name="Masonjones S."/>
            <person name="Liao H.L."/>
            <person name="Gajdeczka M.T."/>
            <person name="Anike F."/>
            <person name="Vuek A."/>
            <person name="Anishchenko I.M."/>
            <person name="Voigt K."/>
            <person name="de Hoog G.S."/>
            <person name="Smith M.E."/>
            <person name="Heitman J."/>
            <person name="Vilgalys R."/>
            <person name="Stajich J.E."/>
        </authorList>
    </citation>
    <scope>NUCLEOTIDE SEQUENCE [LARGE SCALE GENOMIC DNA]</scope>
    <source>
        <strain evidence="10 11">CBS 357.93</strain>
    </source>
</reference>
<keyword evidence="11" id="KW-1185">Reference proteome</keyword>
<dbReference type="PANTHER" id="PTHR11132">
    <property type="entry name" value="SOLUTE CARRIER FAMILY 35"/>
    <property type="match status" value="1"/>
</dbReference>
<dbReference type="AlphaFoldDB" id="A0A367IY66"/>
<feature type="transmembrane region" description="Helical" evidence="9">
    <location>
        <begin position="331"/>
        <end position="350"/>
    </location>
</feature>
<evidence type="ECO:0000256" key="4">
    <source>
        <dbReference type="ARBA" id="ARBA00022692"/>
    </source>
</evidence>
<feature type="transmembrane region" description="Helical" evidence="9">
    <location>
        <begin position="165"/>
        <end position="182"/>
    </location>
</feature>
<keyword evidence="2 9" id="KW-0813">Transport</keyword>
<comment type="subunit">
    <text evidence="9">Homooligomer.</text>
</comment>
<dbReference type="Proteomes" id="UP000252139">
    <property type="component" value="Unassembled WGS sequence"/>
</dbReference>
<feature type="transmembrane region" description="Helical" evidence="9">
    <location>
        <begin position="305"/>
        <end position="325"/>
    </location>
</feature>
<comment type="function">
    <text evidence="9">Involved in the import of GDP-mannose from the cytoplasm into the Golgi lumen.</text>
</comment>
<dbReference type="Pfam" id="PF08449">
    <property type="entry name" value="UAA"/>
    <property type="match status" value="1"/>
</dbReference>
<comment type="caution">
    <text evidence="10">The sequence shown here is derived from an EMBL/GenBank/DDBJ whole genome shotgun (WGS) entry which is preliminary data.</text>
</comment>
<protein>
    <recommendedName>
        <fullName evidence="9">GDP-mannose transporter</fullName>
        <shortName evidence="9">GMT</shortName>
    </recommendedName>
</protein>
<proteinExistence type="inferred from homology"/>
<dbReference type="NCBIfam" id="TIGR00803">
    <property type="entry name" value="nst"/>
    <property type="match status" value="1"/>
</dbReference>
<keyword evidence="3 9" id="KW-0762">Sugar transport</keyword>
<evidence type="ECO:0000256" key="7">
    <source>
        <dbReference type="ARBA" id="ARBA00023136"/>
    </source>
</evidence>
<evidence type="ECO:0000313" key="10">
    <source>
        <dbReference type="EMBL" id="RCH82630.1"/>
    </source>
</evidence>
<dbReference type="GO" id="GO:0000139">
    <property type="term" value="C:Golgi membrane"/>
    <property type="evidence" value="ECO:0007669"/>
    <property type="project" value="UniProtKB-SubCell"/>
</dbReference>
<sequence length="380" mass="42190">MGFVRQEKGQSITLTVNTDNLLEHPNNNQSSVVASNKVSSVSPAIKAGLPIFSYCVASIVMTVTNKYVVSGDFNMVFLLLTVQSIVTILFLQAFKFLNLIKFREYNHEEAKKWYPIVIFLVAMIYTGSKALQYLPIPVYTIFKNLTIILIAYGEVLWFGGSVSSLMMLSFALMTLSSVIAGWNDVFDALDSVLNVTLAEAKIIVGYFWMAVNCLSSAAFVLYMRKRIKLTNFKDFDTVYYNNLLSIPLLLLPSLLLENWSIENLEFNFPPEERQARIWAMIFSGVSAFGMSYASAWCVRTTSSTTYSMVGSLNKLPIAISGIVFFGDKATFGNVTAIFMGFVAGIVYSYAKAFPKSAITVTSASSQSYMDASKDNEKLPS</sequence>
<feature type="transmembrane region" description="Helical" evidence="9">
    <location>
        <begin position="202"/>
        <end position="222"/>
    </location>
</feature>
<evidence type="ECO:0000256" key="3">
    <source>
        <dbReference type="ARBA" id="ARBA00022597"/>
    </source>
</evidence>